<comment type="caution">
    <text evidence="1">The sequence shown here is derived from an EMBL/GenBank/DDBJ whole genome shotgun (WGS) entry which is preliminary data.</text>
</comment>
<dbReference type="RefSeq" id="WP_034646887.1">
    <property type="nucleotide sequence ID" value="NZ_ARZX01000027.1"/>
</dbReference>
<dbReference type="EMBL" id="ARZX01000027">
    <property type="protein sequence ID" value="EWH11462.1"/>
    <property type="molecule type" value="Genomic_DNA"/>
</dbReference>
<reference evidence="1 2" key="1">
    <citation type="journal article" date="2014" name="Genome Announc.">
        <title>Draft Genome Sequence of the Carrageenan-Degrading Bacterium Cellulophaga sp. Strain KL-A, Isolated from Decaying Marine Algae.</title>
        <authorList>
            <person name="Shan D."/>
            <person name="Ying J."/>
            <person name="Li X."/>
            <person name="Gao Z."/>
            <person name="Wei G."/>
            <person name="Shao Z."/>
        </authorList>
    </citation>
    <scope>NUCLEOTIDE SEQUENCE [LARGE SCALE GENOMIC DNA]</scope>
    <source>
        <strain evidence="1 2">KL-A</strain>
    </source>
</reference>
<organism evidence="1 2">
    <name type="scientific">Cellulophaga geojensis KL-A</name>
    <dbReference type="NCBI Taxonomy" id="1328323"/>
    <lineage>
        <taxon>Bacteria</taxon>
        <taxon>Pseudomonadati</taxon>
        <taxon>Bacteroidota</taxon>
        <taxon>Flavobacteriia</taxon>
        <taxon>Flavobacteriales</taxon>
        <taxon>Flavobacteriaceae</taxon>
        <taxon>Cellulophaga</taxon>
    </lineage>
</organism>
<keyword evidence="2" id="KW-1185">Reference proteome</keyword>
<protein>
    <submittedName>
        <fullName evidence="1">Uncharacterized protein</fullName>
    </submittedName>
</protein>
<evidence type="ECO:0000313" key="1">
    <source>
        <dbReference type="EMBL" id="EWH11462.1"/>
    </source>
</evidence>
<dbReference type="Proteomes" id="UP000019275">
    <property type="component" value="Unassembled WGS sequence"/>
</dbReference>
<gene>
    <name evidence="1" type="ORF">KLA_15735</name>
</gene>
<accession>A0ABN0RK20</accession>
<sequence>MFGFESGDMYIGKGESGRMTESIGIRQKQVGNSSLKGSAHVSTGGNNELGKMVEYKTMKNAGFEKGAGGVPDGFLNSYLSGETAWNDPKNKHLQADAIKLSDKLKADYDADVKRKAKISCSG</sequence>
<name>A0ABN0RK20_9FLAO</name>
<proteinExistence type="predicted"/>
<evidence type="ECO:0000313" key="2">
    <source>
        <dbReference type="Proteomes" id="UP000019275"/>
    </source>
</evidence>